<accession>A0A0R2KH63</accession>
<name>A0A0R2KH63_9LACO</name>
<dbReference type="STRING" id="1122146.IV53_GL000663"/>
<comment type="caution">
    <text evidence="1">The sequence shown here is derived from an EMBL/GenBank/DDBJ whole genome shotgun (WGS) entry which is preliminary data.</text>
</comment>
<protein>
    <recommendedName>
        <fullName evidence="3">Terminase</fullName>
    </recommendedName>
</protein>
<reference evidence="1 2" key="1">
    <citation type="journal article" date="2015" name="Genome Announc.">
        <title>Expanding the biotechnology potential of lactobacilli through comparative genomics of 213 strains and associated genera.</title>
        <authorList>
            <person name="Sun Z."/>
            <person name="Harris H.M."/>
            <person name="McCann A."/>
            <person name="Guo C."/>
            <person name="Argimon S."/>
            <person name="Zhang W."/>
            <person name="Yang X."/>
            <person name="Jeffery I.B."/>
            <person name="Cooney J.C."/>
            <person name="Kagawa T.F."/>
            <person name="Liu W."/>
            <person name="Song Y."/>
            <person name="Salvetti E."/>
            <person name="Wrobel A."/>
            <person name="Rasinkangas P."/>
            <person name="Parkhill J."/>
            <person name="Rea M.C."/>
            <person name="O'Sullivan O."/>
            <person name="Ritari J."/>
            <person name="Douillard F.P."/>
            <person name="Paul Ross R."/>
            <person name="Yang R."/>
            <person name="Briner A.E."/>
            <person name="Felis G.E."/>
            <person name="de Vos W.M."/>
            <person name="Barrangou R."/>
            <person name="Klaenhammer T.R."/>
            <person name="Caufield P.W."/>
            <person name="Cui Y."/>
            <person name="Zhang H."/>
            <person name="O'Toole P.W."/>
        </authorList>
    </citation>
    <scope>NUCLEOTIDE SEQUENCE [LARGE SCALE GENOMIC DNA]</scope>
    <source>
        <strain evidence="1 2">DSM 22408</strain>
    </source>
</reference>
<evidence type="ECO:0008006" key="3">
    <source>
        <dbReference type="Google" id="ProtNLM"/>
    </source>
</evidence>
<evidence type="ECO:0000313" key="2">
    <source>
        <dbReference type="Proteomes" id="UP000051500"/>
    </source>
</evidence>
<dbReference type="AlphaFoldDB" id="A0A0R2KH63"/>
<dbReference type="PATRIC" id="fig|1122146.4.peg.684"/>
<gene>
    <name evidence="1" type="ORF">IV53_GL000663</name>
</gene>
<sequence length="191" mass="21213">MKGVMIISKDGTMRGGRRVKTGRKSKPLTEKIAQGEKAKVLEIEDLFVGDIPEGADIDYGDVIPEPSSYLSATQKDGTSLGADQIYKEIYKWLKERGCEKLVSPRTVESYAQSFARYVQCESAISQFGLLGKHPTTGSPMASPFISMSQSFQKQAQAVWYEIGQIVKENCSVEYSGDPNADAMERLLRMKR</sequence>
<dbReference type="EMBL" id="JQBZ01000025">
    <property type="protein sequence ID" value="KRN88696.1"/>
    <property type="molecule type" value="Genomic_DNA"/>
</dbReference>
<dbReference type="Pfam" id="PF05119">
    <property type="entry name" value="Terminase_4"/>
    <property type="match status" value="1"/>
</dbReference>
<dbReference type="InterPro" id="IPR006448">
    <property type="entry name" value="Phage_term_ssu_P27"/>
</dbReference>
<organism evidence="1 2">
    <name type="scientific">Ligilactobacillus ceti DSM 22408</name>
    <dbReference type="NCBI Taxonomy" id="1122146"/>
    <lineage>
        <taxon>Bacteria</taxon>
        <taxon>Bacillati</taxon>
        <taxon>Bacillota</taxon>
        <taxon>Bacilli</taxon>
        <taxon>Lactobacillales</taxon>
        <taxon>Lactobacillaceae</taxon>
        <taxon>Ligilactobacillus</taxon>
    </lineage>
</organism>
<dbReference type="RefSeq" id="WP_425311137.1">
    <property type="nucleotide sequence ID" value="NZ_KE383993.1"/>
</dbReference>
<keyword evidence="2" id="KW-1185">Reference proteome</keyword>
<dbReference type="Proteomes" id="UP000051500">
    <property type="component" value="Unassembled WGS sequence"/>
</dbReference>
<evidence type="ECO:0000313" key="1">
    <source>
        <dbReference type="EMBL" id="KRN88696.1"/>
    </source>
</evidence>
<proteinExistence type="predicted"/>
<dbReference type="eggNOG" id="ENOG502Z8QS">
    <property type="taxonomic scope" value="Bacteria"/>
</dbReference>